<dbReference type="AlphaFoldDB" id="W7EGH1"/>
<evidence type="ECO:0000313" key="2">
    <source>
        <dbReference type="EMBL" id="EUN23292.1"/>
    </source>
</evidence>
<dbReference type="OrthoDB" id="3694282at2759"/>
<keyword evidence="3" id="KW-1185">Reference proteome</keyword>
<protein>
    <submittedName>
        <fullName evidence="2">Uncharacterized protein</fullName>
    </submittedName>
</protein>
<accession>W7EGH1</accession>
<organism evidence="2 3">
    <name type="scientific">Bipolaris victoriae (strain FI3)</name>
    <name type="common">Victoria blight of oats agent</name>
    <name type="synonym">Cochliobolus victoriae</name>
    <dbReference type="NCBI Taxonomy" id="930091"/>
    <lineage>
        <taxon>Eukaryota</taxon>
        <taxon>Fungi</taxon>
        <taxon>Dikarya</taxon>
        <taxon>Ascomycota</taxon>
        <taxon>Pezizomycotina</taxon>
        <taxon>Dothideomycetes</taxon>
        <taxon>Pleosporomycetidae</taxon>
        <taxon>Pleosporales</taxon>
        <taxon>Pleosporineae</taxon>
        <taxon>Pleosporaceae</taxon>
        <taxon>Bipolaris</taxon>
    </lineage>
</organism>
<sequence length="118" mass="13216">MAAHTVHEEITYPTTLHTDDDGGAVVAVTQPITYQPMDPPAHLTAPPPKPHQTTFDQLTIDNLSKHDKGFDSLLDAAQKATRALGLQRAGKEQGFHLELQHYTNDRFDLYGWTRQQAR</sequence>
<feature type="compositionally biased region" description="Basic and acidic residues" evidence="1">
    <location>
        <begin position="1"/>
        <end position="10"/>
    </location>
</feature>
<evidence type="ECO:0000313" key="3">
    <source>
        <dbReference type="Proteomes" id="UP000054337"/>
    </source>
</evidence>
<dbReference type="Proteomes" id="UP000054337">
    <property type="component" value="Unassembled WGS sequence"/>
</dbReference>
<dbReference type="HOGENOM" id="CLU_2072725_0_0_1"/>
<dbReference type="GeneID" id="26254398"/>
<name>W7EGH1_BIPV3</name>
<proteinExistence type="predicted"/>
<dbReference type="EMBL" id="KI968790">
    <property type="protein sequence ID" value="EUN23292.1"/>
    <property type="molecule type" value="Genomic_DNA"/>
</dbReference>
<reference evidence="2 3" key="1">
    <citation type="journal article" date="2013" name="PLoS Genet.">
        <title>Comparative genome structure, secondary metabolite, and effector coding capacity across Cochliobolus pathogens.</title>
        <authorList>
            <person name="Condon B.J."/>
            <person name="Leng Y."/>
            <person name="Wu D."/>
            <person name="Bushley K.E."/>
            <person name="Ohm R.A."/>
            <person name="Otillar R."/>
            <person name="Martin J."/>
            <person name="Schackwitz W."/>
            <person name="Grimwood J."/>
            <person name="MohdZainudin N."/>
            <person name="Xue C."/>
            <person name="Wang R."/>
            <person name="Manning V.A."/>
            <person name="Dhillon B."/>
            <person name="Tu Z.J."/>
            <person name="Steffenson B.J."/>
            <person name="Salamov A."/>
            <person name="Sun H."/>
            <person name="Lowry S."/>
            <person name="LaButti K."/>
            <person name="Han J."/>
            <person name="Copeland A."/>
            <person name="Lindquist E."/>
            <person name="Barry K."/>
            <person name="Schmutz J."/>
            <person name="Baker S.E."/>
            <person name="Ciuffetti L.M."/>
            <person name="Grigoriev I.V."/>
            <person name="Zhong S."/>
            <person name="Turgeon B.G."/>
        </authorList>
    </citation>
    <scope>NUCLEOTIDE SEQUENCE [LARGE SCALE GENOMIC DNA]</scope>
    <source>
        <strain evidence="2 3">FI3</strain>
    </source>
</reference>
<dbReference type="RefSeq" id="XP_014552869.1">
    <property type="nucleotide sequence ID" value="XM_014697383.1"/>
</dbReference>
<feature type="region of interest" description="Disordered" evidence="1">
    <location>
        <begin position="1"/>
        <end position="21"/>
    </location>
</feature>
<evidence type="ECO:0000256" key="1">
    <source>
        <dbReference type="SAM" id="MobiDB-lite"/>
    </source>
</evidence>
<gene>
    <name evidence="2" type="ORF">COCVIDRAFT_29798</name>
</gene>